<dbReference type="EMBL" id="JACOOX010000003">
    <property type="protein sequence ID" value="MBC5662479.1"/>
    <property type="molecule type" value="Genomic_DNA"/>
</dbReference>
<dbReference type="PANTHER" id="PTHR43391">
    <property type="entry name" value="RETINOL DEHYDROGENASE-RELATED"/>
    <property type="match status" value="1"/>
</dbReference>
<dbReference type="PRINTS" id="PR00081">
    <property type="entry name" value="GDHRDH"/>
</dbReference>
<dbReference type="PANTHER" id="PTHR43391:SF14">
    <property type="entry name" value="DEHYDROGENASE_REDUCTASE SDR FAMILY PROTEIN 7-LIKE"/>
    <property type="match status" value="1"/>
</dbReference>
<comment type="caution">
    <text evidence="5">The sequence shown here is derived from an EMBL/GenBank/DDBJ whole genome shotgun (WGS) entry which is preliminary data.</text>
</comment>
<dbReference type="AlphaFoldDB" id="A0A8I0ANP8"/>
<keyword evidence="6" id="KW-1185">Reference proteome</keyword>
<dbReference type="Pfam" id="PF00106">
    <property type="entry name" value="adh_short"/>
    <property type="match status" value="1"/>
</dbReference>
<dbReference type="InterPro" id="IPR002347">
    <property type="entry name" value="SDR_fam"/>
</dbReference>
<reference evidence="5 6" key="1">
    <citation type="submission" date="2020-08" db="EMBL/GenBank/DDBJ databases">
        <title>Genome public.</title>
        <authorList>
            <person name="Liu C."/>
            <person name="Sun Q."/>
        </authorList>
    </citation>
    <scope>NUCLEOTIDE SEQUENCE [LARGE SCALE GENOMIC DNA]</scope>
    <source>
        <strain evidence="5 6">NSJ-10</strain>
    </source>
</reference>
<evidence type="ECO:0000256" key="3">
    <source>
        <dbReference type="ARBA" id="ARBA00023002"/>
    </source>
</evidence>
<accession>A0A8I0ANP8</accession>
<dbReference type="SUPFAM" id="SSF51735">
    <property type="entry name" value="NAD(P)-binding Rossmann-fold domains"/>
    <property type="match status" value="1"/>
</dbReference>
<keyword evidence="3" id="KW-0560">Oxidoreductase</keyword>
<comment type="similarity">
    <text evidence="1 4">Belongs to the short-chain dehydrogenases/reductases (SDR) family.</text>
</comment>
<evidence type="ECO:0000256" key="4">
    <source>
        <dbReference type="RuleBase" id="RU000363"/>
    </source>
</evidence>
<dbReference type="PRINTS" id="PR00080">
    <property type="entry name" value="SDRFAMILY"/>
</dbReference>
<keyword evidence="2" id="KW-0521">NADP</keyword>
<evidence type="ECO:0000256" key="2">
    <source>
        <dbReference type="ARBA" id="ARBA00022857"/>
    </source>
</evidence>
<name>A0A8I0ANP8_9FIRM</name>
<gene>
    <name evidence="5" type="ORF">H8S09_06150</name>
</gene>
<evidence type="ECO:0000313" key="6">
    <source>
        <dbReference type="Proteomes" id="UP000615234"/>
    </source>
</evidence>
<dbReference type="CDD" id="cd05233">
    <property type="entry name" value="SDR_c"/>
    <property type="match status" value="1"/>
</dbReference>
<dbReference type="Proteomes" id="UP000615234">
    <property type="component" value="Unassembled WGS sequence"/>
</dbReference>
<sequence>MEDDVMSKIAVVTGASSGLGREFVVQISEKYKTIDEIWVIARRAERLYALEREIEGKKIIVLPLDITKQEDLEAYKKMLAKEHPWVRVLVNAAGYGIMGHVEDVVCEELTGMIDVNCKALVAMTKITLPYMKEQSNIINIASSAAYLPQPSFAVYAATKSMVRSFSKALNKELEDRDITVTAVCPGPVNTEFFDVAEKYSHTKAFKRLFRVEAKNVVKRALFDAYYLKTESTYSITMKAFKIVTKLLPNDWIVSMIK</sequence>
<dbReference type="InterPro" id="IPR036291">
    <property type="entry name" value="NAD(P)-bd_dom_sf"/>
</dbReference>
<proteinExistence type="inferred from homology"/>
<dbReference type="Gene3D" id="3.40.50.720">
    <property type="entry name" value="NAD(P)-binding Rossmann-like Domain"/>
    <property type="match status" value="1"/>
</dbReference>
<organism evidence="5 6">
    <name type="scientific">Coprococcus hominis</name>
    <name type="common">ex Liu et al. 2022</name>
    <dbReference type="NCBI Taxonomy" id="2763039"/>
    <lineage>
        <taxon>Bacteria</taxon>
        <taxon>Bacillati</taxon>
        <taxon>Bacillota</taxon>
        <taxon>Clostridia</taxon>
        <taxon>Lachnospirales</taxon>
        <taxon>Lachnospiraceae</taxon>
        <taxon>Coprococcus</taxon>
    </lineage>
</organism>
<evidence type="ECO:0000313" key="5">
    <source>
        <dbReference type="EMBL" id="MBC5662479.1"/>
    </source>
</evidence>
<evidence type="ECO:0000256" key="1">
    <source>
        <dbReference type="ARBA" id="ARBA00006484"/>
    </source>
</evidence>
<protein>
    <submittedName>
        <fullName evidence="5">SDR family NAD(P)-dependent oxidoreductase</fullName>
    </submittedName>
</protein>
<dbReference type="PIRSF" id="PIRSF000126">
    <property type="entry name" value="11-beta-HSD1"/>
    <property type="match status" value="1"/>
</dbReference>
<dbReference type="GO" id="GO:0016491">
    <property type="term" value="F:oxidoreductase activity"/>
    <property type="evidence" value="ECO:0007669"/>
    <property type="project" value="UniProtKB-KW"/>
</dbReference>